<dbReference type="Proteomes" id="UP000550729">
    <property type="component" value="Unassembled WGS sequence"/>
</dbReference>
<accession>A0A848L8G6</accession>
<dbReference type="InterPro" id="IPR011042">
    <property type="entry name" value="6-blade_b-propeller_TolB-like"/>
</dbReference>
<evidence type="ECO:0008006" key="4">
    <source>
        <dbReference type="Google" id="ProtNLM"/>
    </source>
</evidence>
<evidence type="ECO:0000313" key="3">
    <source>
        <dbReference type="Proteomes" id="UP000550729"/>
    </source>
</evidence>
<evidence type="ECO:0000313" key="2">
    <source>
        <dbReference type="EMBL" id="NMO05255.1"/>
    </source>
</evidence>
<proteinExistence type="predicted"/>
<keyword evidence="3" id="KW-1185">Reference proteome</keyword>
<gene>
    <name evidence="2" type="ORF">HH308_28955</name>
</gene>
<protein>
    <recommendedName>
        <fullName evidence="4">Sugar lactone lactonase YvrE</fullName>
    </recommendedName>
</protein>
<feature type="chain" id="PRO_5039411909" description="Sugar lactone lactonase YvrE" evidence="1">
    <location>
        <begin position="28"/>
        <end position="321"/>
    </location>
</feature>
<dbReference type="RefSeq" id="WP_170197759.1">
    <property type="nucleotide sequence ID" value="NZ_JABBNB010000059.1"/>
</dbReference>
<sequence>MTVSRLRTVVRALAATVLAVSALAAPAALGPAQAVTGCPGVSVSRLRAASTPVIDWAENLTFDAAGNLWVARGQRGVVERYAPDGRRTASIPVVEPGAVRVGPDGLLYVASGDATHDMIPATPLTGAIVRLDPRAAQPNPRVFATGLGMPNGMAFGPDDNLYVADGRLGLLRITRRGSIDAAWSARAPKSQLPSAVVNGFGLNGIAASGENLYVTMTSSTTGRVLRVPVDDPAQASVAADLTAPLPGILDDLIAPHPDVLAVASTVGQAITVNLRTHSTCARGVGQPITALAADPRRPGTVVAGTESGDLLRLTFAGHPAS</sequence>
<dbReference type="AlphaFoldDB" id="A0A848L8G6"/>
<dbReference type="Gene3D" id="2.120.10.30">
    <property type="entry name" value="TolB, C-terminal domain"/>
    <property type="match status" value="1"/>
</dbReference>
<dbReference type="SUPFAM" id="SSF63829">
    <property type="entry name" value="Calcium-dependent phosphotriesterase"/>
    <property type="match status" value="1"/>
</dbReference>
<evidence type="ECO:0000256" key="1">
    <source>
        <dbReference type="SAM" id="SignalP"/>
    </source>
</evidence>
<organism evidence="2 3">
    <name type="scientific">Gordonia asplenii</name>
    <dbReference type="NCBI Taxonomy" id="2725283"/>
    <lineage>
        <taxon>Bacteria</taxon>
        <taxon>Bacillati</taxon>
        <taxon>Actinomycetota</taxon>
        <taxon>Actinomycetes</taxon>
        <taxon>Mycobacteriales</taxon>
        <taxon>Gordoniaceae</taxon>
        <taxon>Gordonia</taxon>
    </lineage>
</organism>
<dbReference type="EMBL" id="JABBNB010000059">
    <property type="protein sequence ID" value="NMO05255.1"/>
    <property type="molecule type" value="Genomic_DNA"/>
</dbReference>
<reference evidence="2 3" key="1">
    <citation type="submission" date="2020-04" db="EMBL/GenBank/DDBJ databases">
        <title>Gordonia sp. nov. TBRC 11910.</title>
        <authorList>
            <person name="Suriyachadkun C."/>
        </authorList>
    </citation>
    <scope>NUCLEOTIDE SEQUENCE [LARGE SCALE GENOMIC DNA]</scope>
    <source>
        <strain evidence="2 3">TBRC 11910</strain>
    </source>
</reference>
<keyword evidence="1" id="KW-0732">Signal</keyword>
<comment type="caution">
    <text evidence="2">The sequence shown here is derived from an EMBL/GenBank/DDBJ whole genome shotgun (WGS) entry which is preliminary data.</text>
</comment>
<name>A0A848L8G6_9ACTN</name>
<feature type="signal peptide" evidence="1">
    <location>
        <begin position="1"/>
        <end position="27"/>
    </location>
</feature>